<dbReference type="RefSeq" id="WP_062283170.1">
    <property type="nucleotide sequence ID" value="NZ_LTBC01000003.1"/>
</dbReference>
<accession>A0A151AYQ1</accession>
<dbReference type="PROSITE" id="PS51740">
    <property type="entry name" value="SPOVT_ABRB"/>
    <property type="match status" value="1"/>
</dbReference>
<dbReference type="InterPro" id="IPR052975">
    <property type="entry name" value="Repressor-like_regulatory"/>
</dbReference>
<dbReference type="InterPro" id="IPR037914">
    <property type="entry name" value="SpoVT-AbrB_sf"/>
</dbReference>
<evidence type="ECO:0000256" key="1">
    <source>
        <dbReference type="PROSITE-ProRule" id="PRU01076"/>
    </source>
</evidence>
<keyword evidence="4" id="KW-1185">Reference proteome</keyword>
<proteinExistence type="predicted"/>
<dbReference type="OrthoDB" id="9811597at2"/>
<dbReference type="PANTHER" id="PTHR34860:SF6">
    <property type="entry name" value="REPRESSOR-LIKE PROTEIN SSO7C3"/>
    <property type="match status" value="1"/>
</dbReference>
<dbReference type="NCBIfam" id="TIGR01439">
    <property type="entry name" value="lp_hng_hel_AbrB"/>
    <property type="match status" value="1"/>
</dbReference>
<dbReference type="EMBL" id="LTBC01000003">
    <property type="protein sequence ID" value="KYH32766.1"/>
    <property type="molecule type" value="Genomic_DNA"/>
</dbReference>
<organism evidence="3 4">
    <name type="scientific">Moorella mulderi DSM 14980</name>
    <dbReference type="NCBI Taxonomy" id="1122241"/>
    <lineage>
        <taxon>Bacteria</taxon>
        <taxon>Bacillati</taxon>
        <taxon>Bacillota</taxon>
        <taxon>Clostridia</taxon>
        <taxon>Neomoorellales</taxon>
        <taxon>Neomoorellaceae</taxon>
        <taxon>Neomoorella</taxon>
    </lineage>
</organism>
<evidence type="ECO:0000313" key="4">
    <source>
        <dbReference type="Proteomes" id="UP000075670"/>
    </source>
</evidence>
<gene>
    <name evidence="3" type="ORF">MOMUL_13680</name>
</gene>
<dbReference type="GO" id="GO:0003677">
    <property type="term" value="F:DNA binding"/>
    <property type="evidence" value="ECO:0007669"/>
    <property type="project" value="UniProtKB-UniRule"/>
</dbReference>
<evidence type="ECO:0000313" key="3">
    <source>
        <dbReference type="EMBL" id="KYH32766.1"/>
    </source>
</evidence>
<sequence>MSTPLVRLTSKGQMTIPQSVRETLGLKAGDYLTIQVDEDEIRLKKVQPVKPLSKEDPIWKLVGAGNSGLKDVAANHDHYLAEGEVERWKNNGRYQCYLRPY</sequence>
<keyword evidence="1" id="KW-0238">DNA-binding</keyword>
<dbReference type="SUPFAM" id="SSF89447">
    <property type="entry name" value="AbrB/MazE/MraZ-like"/>
    <property type="match status" value="1"/>
</dbReference>
<feature type="domain" description="SpoVT-AbrB" evidence="2">
    <location>
        <begin position="3"/>
        <end position="48"/>
    </location>
</feature>
<dbReference type="PANTHER" id="PTHR34860">
    <property type="entry name" value="REPRESSOR-LIKE PROTEIN SSO7C3"/>
    <property type="match status" value="1"/>
</dbReference>
<dbReference type="AlphaFoldDB" id="A0A151AYQ1"/>
<comment type="caution">
    <text evidence="3">The sequence shown here is derived from an EMBL/GenBank/DDBJ whole genome shotgun (WGS) entry which is preliminary data.</text>
</comment>
<reference evidence="3 4" key="1">
    <citation type="submission" date="2016-02" db="EMBL/GenBank/DDBJ databases">
        <title>Genome sequence of Moorella mulderi DSM 14980.</title>
        <authorList>
            <person name="Poehlein A."/>
            <person name="Daniel R."/>
        </authorList>
    </citation>
    <scope>NUCLEOTIDE SEQUENCE [LARGE SCALE GENOMIC DNA]</scope>
    <source>
        <strain evidence="3 4">DSM 14980</strain>
    </source>
</reference>
<dbReference type="Proteomes" id="UP000075670">
    <property type="component" value="Unassembled WGS sequence"/>
</dbReference>
<name>A0A151AYQ1_9FIRM</name>
<dbReference type="SMART" id="SM00966">
    <property type="entry name" value="SpoVT_AbrB"/>
    <property type="match status" value="1"/>
</dbReference>
<protein>
    <recommendedName>
        <fullName evidence="2">SpoVT-AbrB domain-containing protein</fullName>
    </recommendedName>
</protein>
<dbReference type="Gene3D" id="2.10.260.10">
    <property type="match status" value="1"/>
</dbReference>
<dbReference type="InterPro" id="IPR007159">
    <property type="entry name" value="SpoVT-AbrB_dom"/>
</dbReference>
<dbReference type="Pfam" id="PF04014">
    <property type="entry name" value="MazE_antitoxin"/>
    <property type="match status" value="1"/>
</dbReference>
<evidence type="ECO:0000259" key="2">
    <source>
        <dbReference type="PROSITE" id="PS51740"/>
    </source>
</evidence>